<comment type="caution">
    <text evidence="2">The sequence shown here is derived from an EMBL/GenBank/DDBJ whole genome shotgun (WGS) entry which is preliminary data.</text>
</comment>
<evidence type="ECO:0000313" key="3">
    <source>
        <dbReference type="Proteomes" id="UP000728185"/>
    </source>
</evidence>
<name>A0A8E0RP22_9TREM</name>
<dbReference type="AlphaFoldDB" id="A0A8E0RP22"/>
<dbReference type="EMBL" id="LUCM01007831">
    <property type="protein sequence ID" value="KAA0189307.1"/>
    <property type="molecule type" value="Genomic_DNA"/>
</dbReference>
<reference evidence="2" key="1">
    <citation type="submission" date="2019-05" db="EMBL/GenBank/DDBJ databases">
        <title>Annotation for the trematode Fasciolopsis buski.</title>
        <authorList>
            <person name="Choi Y.-J."/>
        </authorList>
    </citation>
    <scope>NUCLEOTIDE SEQUENCE</scope>
    <source>
        <strain evidence="2">HT</strain>
        <tissue evidence="2">Whole worm</tissue>
    </source>
</reference>
<feature type="region of interest" description="Disordered" evidence="1">
    <location>
        <begin position="56"/>
        <end position="84"/>
    </location>
</feature>
<protein>
    <submittedName>
        <fullName evidence="2">Uncharacterized protein</fullName>
    </submittedName>
</protein>
<organism evidence="2 3">
    <name type="scientific">Fasciolopsis buskii</name>
    <dbReference type="NCBI Taxonomy" id="27845"/>
    <lineage>
        <taxon>Eukaryota</taxon>
        <taxon>Metazoa</taxon>
        <taxon>Spiralia</taxon>
        <taxon>Lophotrochozoa</taxon>
        <taxon>Platyhelminthes</taxon>
        <taxon>Trematoda</taxon>
        <taxon>Digenea</taxon>
        <taxon>Plagiorchiida</taxon>
        <taxon>Echinostomata</taxon>
        <taxon>Echinostomatoidea</taxon>
        <taxon>Fasciolidae</taxon>
        <taxon>Fasciolopsis</taxon>
    </lineage>
</organism>
<accession>A0A8E0RP22</accession>
<dbReference type="Proteomes" id="UP000728185">
    <property type="component" value="Unassembled WGS sequence"/>
</dbReference>
<sequence length="207" mass="22829">MINSSRLFCLVLQISVIPTEKPLIVCCFFRLLCLPTSRMQCLMVLPFIDAVFSSKRNSDENPKQLGRSANKDPAGSVHSAFPLEPHEPRSEFRISVFHPFGDVKATRSDTNWGPTWSGDSLTLLIRDIQFSLSRMIQLNLSQLGPSNSRGPAVEAVSCSAVAPNSERPDSGRLRHYAQMSATALTGSVSDTWGLHRAVRFSGKLLLI</sequence>
<dbReference type="OrthoDB" id="10051416at2759"/>
<proteinExistence type="predicted"/>
<evidence type="ECO:0000313" key="2">
    <source>
        <dbReference type="EMBL" id="KAA0189307.1"/>
    </source>
</evidence>
<keyword evidence="3" id="KW-1185">Reference proteome</keyword>
<evidence type="ECO:0000256" key="1">
    <source>
        <dbReference type="SAM" id="MobiDB-lite"/>
    </source>
</evidence>
<gene>
    <name evidence="2" type="ORF">FBUS_10576</name>
</gene>